<protein>
    <submittedName>
        <fullName evidence="2">Uncharacterized protein</fullName>
    </submittedName>
</protein>
<dbReference type="RefSeq" id="WP_157004233.1">
    <property type="nucleotide sequence ID" value="NZ_CP066075.1"/>
</dbReference>
<evidence type="ECO:0000256" key="1">
    <source>
        <dbReference type="SAM" id="MobiDB-lite"/>
    </source>
</evidence>
<evidence type="ECO:0000313" key="3">
    <source>
        <dbReference type="Proteomes" id="UP000595610"/>
    </source>
</evidence>
<gene>
    <name evidence="2" type="ORF">I6I06_07755</name>
</gene>
<organism evidence="2 3">
    <name type="scientific">Paraburkholderia ginsengisoli</name>
    <dbReference type="NCBI Taxonomy" id="311231"/>
    <lineage>
        <taxon>Bacteria</taxon>
        <taxon>Pseudomonadati</taxon>
        <taxon>Pseudomonadota</taxon>
        <taxon>Betaproteobacteria</taxon>
        <taxon>Burkholderiales</taxon>
        <taxon>Burkholderiaceae</taxon>
        <taxon>Paraburkholderia</taxon>
    </lineage>
</organism>
<dbReference type="EMBL" id="CP066075">
    <property type="protein sequence ID" value="QQC65340.1"/>
    <property type="molecule type" value="Genomic_DNA"/>
</dbReference>
<keyword evidence="3" id="KW-1185">Reference proteome</keyword>
<sequence length="49" mass="5357">MPKHGDHGFTSAENSAYTALNMLARRKPGRHGVRGSMQREQTWGLCSGA</sequence>
<dbReference type="KEGG" id="pgis:I6I06_07755"/>
<dbReference type="Proteomes" id="UP000595610">
    <property type="component" value="Chromosome 1"/>
</dbReference>
<reference evidence="2 3" key="1">
    <citation type="submission" date="2020-12" db="EMBL/GenBank/DDBJ databases">
        <title>FDA dAtabase for Regulatory Grade micrObial Sequences (FDA-ARGOS): Supporting development and validation of Infectious Disease Dx tests.</title>
        <authorList>
            <person name="Nelson B."/>
            <person name="Plummer A."/>
            <person name="Tallon L."/>
            <person name="Sadzewicz L."/>
            <person name="Zhao X."/>
            <person name="Boylan J."/>
            <person name="Ott S."/>
            <person name="Bowen H."/>
            <person name="Vavikolanu K."/>
            <person name="Mehta A."/>
            <person name="Aluvathingal J."/>
            <person name="Nadendla S."/>
            <person name="Myers T."/>
            <person name="Yan Y."/>
            <person name="Sichtig H."/>
        </authorList>
    </citation>
    <scope>NUCLEOTIDE SEQUENCE [LARGE SCALE GENOMIC DNA]</scope>
    <source>
        <strain evidence="2 3">FDAARGOS_1049</strain>
    </source>
</reference>
<proteinExistence type="predicted"/>
<name>A0A7T4T9T6_9BURK</name>
<accession>A0A7T4T9T6</accession>
<dbReference type="AlphaFoldDB" id="A0A7T4T9T6"/>
<evidence type="ECO:0000313" key="2">
    <source>
        <dbReference type="EMBL" id="QQC65340.1"/>
    </source>
</evidence>
<feature type="region of interest" description="Disordered" evidence="1">
    <location>
        <begin position="28"/>
        <end position="49"/>
    </location>
</feature>